<accession>A0ACB7S533</accession>
<dbReference type="Proteomes" id="UP000821845">
    <property type="component" value="Chromosome 5"/>
</dbReference>
<organism evidence="1 2">
    <name type="scientific">Hyalomma asiaticum</name>
    <name type="common">Tick</name>
    <dbReference type="NCBI Taxonomy" id="266040"/>
    <lineage>
        <taxon>Eukaryota</taxon>
        <taxon>Metazoa</taxon>
        <taxon>Ecdysozoa</taxon>
        <taxon>Arthropoda</taxon>
        <taxon>Chelicerata</taxon>
        <taxon>Arachnida</taxon>
        <taxon>Acari</taxon>
        <taxon>Parasitiformes</taxon>
        <taxon>Ixodida</taxon>
        <taxon>Ixodoidea</taxon>
        <taxon>Ixodidae</taxon>
        <taxon>Hyalomminae</taxon>
        <taxon>Hyalomma</taxon>
    </lineage>
</organism>
<gene>
    <name evidence="1" type="ORF">HPB50_008117</name>
</gene>
<keyword evidence="2" id="KW-1185">Reference proteome</keyword>
<evidence type="ECO:0000313" key="1">
    <source>
        <dbReference type="EMBL" id="KAH6930046.1"/>
    </source>
</evidence>
<protein>
    <submittedName>
        <fullName evidence="1">Uncharacterized protein</fullName>
    </submittedName>
</protein>
<proteinExistence type="predicted"/>
<reference evidence="1" key="1">
    <citation type="submission" date="2020-05" db="EMBL/GenBank/DDBJ databases">
        <title>Large-scale comparative analyses of tick genomes elucidate their genetic diversity and vector capacities.</title>
        <authorList>
            <person name="Jia N."/>
            <person name="Wang J."/>
            <person name="Shi W."/>
            <person name="Du L."/>
            <person name="Sun Y."/>
            <person name="Zhan W."/>
            <person name="Jiang J."/>
            <person name="Wang Q."/>
            <person name="Zhang B."/>
            <person name="Ji P."/>
            <person name="Sakyi L.B."/>
            <person name="Cui X."/>
            <person name="Yuan T."/>
            <person name="Jiang B."/>
            <person name="Yang W."/>
            <person name="Lam T.T.-Y."/>
            <person name="Chang Q."/>
            <person name="Ding S."/>
            <person name="Wang X."/>
            <person name="Zhu J."/>
            <person name="Ruan X."/>
            <person name="Zhao L."/>
            <person name="Wei J."/>
            <person name="Que T."/>
            <person name="Du C."/>
            <person name="Cheng J."/>
            <person name="Dai P."/>
            <person name="Han X."/>
            <person name="Huang E."/>
            <person name="Gao Y."/>
            <person name="Liu J."/>
            <person name="Shao H."/>
            <person name="Ye R."/>
            <person name="Li L."/>
            <person name="Wei W."/>
            <person name="Wang X."/>
            <person name="Wang C."/>
            <person name="Yang T."/>
            <person name="Huo Q."/>
            <person name="Li W."/>
            <person name="Guo W."/>
            <person name="Chen H."/>
            <person name="Zhou L."/>
            <person name="Ni X."/>
            <person name="Tian J."/>
            <person name="Zhou Y."/>
            <person name="Sheng Y."/>
            <person name="Liu T."/>
            <person name="Pan Y."/>
            <person name="Xia L."/>
            <person name="Li J."/>
            <person name="Zhao F."/>
            <person name="Cao W."/>
        </authorList>
    </citation>
    <scope>NUCLEOTIDE SEQUENCE</scope>
    <source>
        <strain evidence="1">Hyas-2018</strain>
    </source>
</reference>
<name>A0ACB7S533_HYAAI</name>
<sequence>MARVPHDERERIVELWLQNYSQRAIGKLTHRPLKTVNRIVQACKFDRRIKDAPRKPRRRATSHEEDLGIVAAVAENPRCSVEEIRVNLGLKASKSTVKRRLHQAGLKSRIAA</sequence>
<evidence type="ECO:0000313" key="2">
    <source>
        <dbReference type="Proteomes" id="UP000821845"/>
    </source>
</evidence>
<comment type="caution">
    <text evidence="1">The sequence shown here is derived from an EMBL/GenBank/DDBJ whole genome shotgun (WGS) entry which is preliminary data.</text>
</comment>
<dbReference type="EMBL" id="CM023485">
    <property type="protein sequence ID" value="KAH6930046.1"/>
    <property type="molecule type" value="Genomic_DNA"/>
</dbReference>